<protein>
    <recommendedName>
        <fullName evidence="2">HD-GYP domain-containing protein</fullName>
    </recommendedName>
</protein>
<dbReference type="KEGG" id="jli:EXU32_10875"/>
<dbReference type="PANTHER" id="PTHR45228">
    <property type="entry name" value="CYCLIC DI-GMP PHOSPHODIESTERASE TM_0186-RELATED"/>
    <property type="match status" value="1"/>
</dbReference>
<keyword evidence="4" id="KW-1185">Reference proteome</keyword>
<dbReference type="PANTHER" id="PTHR45228:SF4">
    <property type="entry name" value="LIPOPROTEIN"/>
    <property type="match status" value="1"/>
</dbReference>
<dbReference type="SUPFAM" id="SSF109604">
    <property type="entry name" value="HD-domain/PDEase-like"/>
    <property type="match status" value="1"/>
</dbReference>
<keyword evidence="1" id="KW-0812">Transmembrane</keyword>
<gene>
    <name evidence="3" type="ORF">EXU32_10875</name>
</gene>
<feature type="transmembrane region" description="Helical" evidence="1">
    <location>
        <begin position="60"/>
        <end position="78"/>
    </location>
</feature>
<dbReference type="OrthoDB" id="40937at2"/>
<feature type="transmembrane region" description="Helical" evidence="1">
    <location>
        <begin position="219"/>
        <end position="236"/>
    </location>
</feature>
<dbReference type="AlphaFoldDB" id="A0A4P6MXP5"/>
<dbReference type="Proteomes" id="UP000290408">
    <property type="component" value="Chromosome"/>
</dbReference>
<feature type="transmembrane region" description="Helical" evidence="1">
    <location>
        <begin position="34"/>
        <end position="53"/>
    </location>
</feature>
<evidence type="ECO:0000256" key="1">
    <source>
        <dbReference type="SAM" id="Phobius"/>
    </source>
</evidence>
<proteinExistence type="predicted"/>
<dbReference type="InterPro" id="IPR003607">
    <property type="entry name" value="HD/PDEase_dom"/>
</dbReference>
<keyword evidence="1" id="KW-1133">Transmembrane helix</keyword>
<evidence type="ECO:0000313" key="3">
    <source>
        <dbReference type="EMBL" id="QBF46705.1"/>
    </source>
</evidence>
<feature type="domain" description="HD-GYP" evidence="2">
    <location>
        <begin position="242"/>
        <end position="421"/>
    </location>
</feature>
<dbReference type="RefSeq" id="WP_130629923.1">
    <property type="nucleotide sequence ID" value="NZ_CP036164.1"/>
</dbReference>
<feature type="transmembrane region" description="Helical" evidence="1">
    <location>
        <begin position="116"/>
        <end position="133"/>
    </location>
</feature>
<dbReference type="CDD" id="cd00077">
    <property type="entry name" value="HDc"/>
    <property type="match status" value="1"/>
</dbReference>
<dbReference type="InterPro" id="IPR052020">
    <property type="entry name" value="Cyclic_di-GMP/3'3'-cGAMP_PDE"/>
</dbReference>
<organism evidence="3 4">
    <name type="scientific">Janibacter limosus</name>
    <dbReference type="NCBI Taxonomy" id="53458"/>
    <lineage>
        <taxon>Bacteria</taxon>
        <taxon>Bacillati</taxon>
        <taxon>Actinomycetota</taxon>
        <taxon>Actinomycetes</taxon>
        <taxon>Micrococcales</taxon>
        <taxon>Intrasporangiaceae</taxon>
        <taxon>Janibacter</taxon>
    </lineage>
</organism>
<feature type="transmembrane region" description="Helical" evidence="1">
    <location>
        <begin position="84"/>
        <end position="104"/>
    </location>
</feature>
<name>A0A4P6MXP5_9MICO</name>
<evidence type="ECO:0000313" key="4">
    <source>
        <dbReference type="Proteomes" id="UP000290408"/>
    </source>
</evidence>
<dbReference type="Gene3D" id="1.10.3210.10">
    <property type="entry name" value="Hypothetical protein af1432"/>
    <property type="match status" value="1"/>
</dbReference>
<dbReference type="InterPro" id="IPR037522">
    <property type="entry name" value="HD_GYP_dom"/>
</dbReference>
<reference evidence="3 4" key="1">
    <citation type="submission" date="2019-02" db="EMBL/GenBank/DDBJ databases">
        <title>Genomic data mining of an Antarctic deep-sea actinobacterium, Janibacterlimosus P3-3-X1.</title>
        <authorList>
            <person name="Liao L."/>
            <person name="Chen B."/>
        </authorList>
    </citation>
    <scope>NUCLEOTIDE SEQUENCE [LARGE SCALE GENOMIC DNA]</scope>
    <source>
        <strain evidence="3 4">P3-3-X1</strain>
    </source>
</reference>
<keyword evidence="1" id="KW-0472">Membrane</keyword>
<dbReference type="Pfam" id="PF13487">
    <property type="entry name" value="HD_5"/>
    <property type="match status" value="1"/>
</dbReference>
<sequence>MISWLRRRPGLLLFVVAVLIGSIAAVRGEITPGMVTPLTVAAVLAIIIGEQLPVRISRRVIAPLTTAPALGLILMPLAEWGERPTASTVLAVVWLSILLGGLIARILGRSVVEGSLGSRFIGMAVACLCARGVSVDGSTLVDWAFAADTHRGLGAMGLLAAAAAGGVVERVLDSAVAWWVEGHSLARILGSEIGPVAGVSAATVTTGPLIALASRIVDWAAIPLFTIPVLLSYVAVHRVVTIRQSLDESLQALSRLTEVTELTRVGHVRRVVEIACLIGQELNLDAVGLHEVERTAMLHDIGQLGLTEPLRGGATIYASAAEVEEMASAARRVIAGAPQLASVAPLVAHVGTPFRRTREFGEHIPLPSRIVRVANAWDDITEGARSPWARGVALERLHLGLGYDYDPEVVSALERALESRR</sequence>
<accession>A0A4P6MXP5</accession>
<dbReference type="PROSITE" id="PS51832">
    <property type="entry name" value="HD_GYP"/>
    <property type="match status" value="1"/>
</dbReference>
<evidence type="ECO:0000259" key="2">
    <source>
        <dbReference type="PROSITE" id="PS51832"/>
    </source>
</evidence>
<dbReference type="EMBL" id="CP036164">
    <property type="protein sequence ID" value="QBF46705.1"/>
    <property type="molecule type" value="Genomic_DNA"/>
</dbReference>